<name>A0A9N9JTF2_9GLOM</name>
<dbReference type="OrthoDB" id="3363059at2759"/>
<evidence type="ECO:0000313" key="1">
    <source>
        <dbReference type="EMBL" id="CAG8793238.1"/>
    </source>
</evidence>
<protein>
    <submittedName>
        <fullName evidence="1">12254_t:CDS:1</fullName>
    </submittedName>
</protein>
<reference evidence="1" key="1">
    <citation type="submission" date="2021-06" db="EMBL/GenBank/DDBJ databases">
        <authorList>
            <person name="Kallberg Y."/>
            <person name="Tangrot J."/>
            <person name="Rosling A."/>
        </authorList>
    </citation>
    <scope>NUCLEOTIDE SEQUENCE</scope>
    <source>
        <strain evidence="1">FL966</strain>
    </source>
</reference>
<evidence type="ECO:0000313" key="2">
    <source>
        <dbReference type="Proteomes" id="UP000789759"/>
    </source>
</evidence>
<accession>A0A9N9JTF2</accession>
<dbReference type="Proteomes" id="UP000789759">
    <property type="component" value="Unassembled WGS sequence"/>
</dbReference>
<dbReference type="EMBL" id="CAJVQA010027943">
    <property type="protein sequence ID" value="CAG8793238.1"/>
    <property type="molecule type" value="Genomic_DNA"/>
</dbReference>
<proteinExistence type="predicted"/>
<gene>
    <name evidence="1" type="ORF">CPELLU_LOCUS17150</name>
</gene>
<dbReference type="AlphaFoldDB" id="A0A9N9JTF2"/>
<keyword evidence="2" id="KW-1185">Reference proteome</keyword>
<sequence length="150" mass="17502">METTSTKKMSSKKKKRFEKYMQKKIKKEERVVLFEKLSKSSFSSELMKSSRNLGRGKNTMKERLRRAFHERRRGMTQSDPDVPLFVNSEDSVDDVLNNHMNTDISTSNLSVPVKRSQEIQPARIELPVCEEEQAIMETINQNFVKTFNVP</sequence>
<comment type="caution">
    <text evidence="1">The sequence shown here is derived from an EMBL/GenBank/DDBJ whole genome shotgun (WGS) entry which is preliminary data.</text>
</comment>
<feature type="non-terminal residue" evidence="1">
    <location>
        <position position="150"/>
    </location>
</feature>
<organism evidence="1 2">
    <name type="scientific">Cetraspora pellucida</name>
    <dbReference type="NCBI Taxonomy" id="1433469"/>
    <lineage>
        <taxon>Eukaryota</taxon>
        <taxon>Fungi</taxon>
        <taxon>Fungi incertae sedis</taxon>
        <taxon>Mucoromycota</taxon>
        <taxon>Glomeromycotina</taxon>
        <taxon>Glomeromycetes</taxon>
        <taxon>Diversisporales</taxon>
        <taxon>Gigasporaceae</taxon>
        <taxon>Cetraspora</taxon>
    </lineage>
</organism>